<dbReference type="STRING" id="1178516.AWR27_06875"/>
<dbReference type="RefSeq" id="WP_077130519.1">
    <property type="nucleotide sequence ID" value="NZ_CP014263.1"/>
</dbReference>
<reference evidence="3 4" key="1">
    <citation type="submission" date="2016-01" db="EMBL/GenBank/DDBJ databases">
        <authorList>
            <person name="Oliw E.H."/>
        </authorList>
    </citation>
    <scope>NUCLEOTIDE SEQUENCE [LARGE SCALE GENOMIC DNA]</scope>
    <source>
        <strain evidence="3 4">DY10</strain>
    </source>
</reference>
<dbReference type="OrthoDB" id="936169at2"/>
<feature type="region of interest" description="Disordered" evidence="1">
    <location>
        <begin position="21"/>
        <end position="42"/>
    </location>
</feature>
<feature type="compositionally biased region" description="Polar residues" evidence="1">
    <location>
        <begin position="21"/>
        <end position="37"/>
    </location>
</feature>
<organism evidence="3 4">
    <name type="scientific">Spirosoma montaniterrae</name>
    <dbReference type="NCBI Taxonomy" id="1178516"/>
    <lineage>
        <taxon>Bacteria</taxon>
        <taxon>Pseudomonadati</taxon>
        <taxon>Bacteroidota</taxon>
        <taxon>Cytophagia</taxon>
        <taxon>Cytophagales</taxon>
        <taxon>Cytophagaceae</taxon>
        <taxon>Spirosoma</taxon>
    </lineage>
</organism>
<feature type="chain" id="PRO_5012998516" evidence="2">
    <location>
        <begin position="22"/>
        <end position="645"/>
    </location>
</feature>
<evidence type="ECO:0000313" key="4">
    <source>
        <dbReference type="Proteomes" id="UP000187941"/>
    </source>
</evidence>
<evidence type="ECO:0000313" key="3">
    <source>
        <dbReference type="EMBL" id="AQG79072.1"/>
    </source>
</evidence>
<keyword evidence="4" id="KW-1185">Reference proteome</keyword>
<evidence type="ECO:0000256" key="2">
    <source>
        <dbReference type="SAM" id="SignalP"/>
    </source>
</evidence>
<sequence length="645" mass="72544">MKTIFAAIPFLIAVTCRQAPSQTTNAPDTQPSQNPPSARSGAVSRLGIRLLTTYTPEPKRQFNPGQFGLNSYFSPNYRFSVDFAATGTPAQRRAQGVNLFNMWAVSEADKPRLPLGDGLYYVSESGLHGELEGAGYYESSLQQYYTKIWQSCPAAGYGNEAGVRHLIFNIETGNLWSKDFYGGPKYPSWNDARNRRILCESDGQTRTLEQLHNSGLWEREMVVRRTNRLVLLMQVAKEKGKPGTLVSYGASLYQGRPRMDFANRNNVFQDGQADVTKIGGNAQGFIALRKPGGGTGTYRITGSQWDYEDVMLGYYYLFNFDIGRADYNDIWVNHKPGTQTYPYLWGRIKPIHIVADEKGYWQLNRRLMQLRQGKYRPTIRMMEPVYEGNTGGYVDGTILPNGDGEAARVPFPDLQNAWKEYDQSGRVVYEETPKVWQPPYLWYSRYVVHRFLEGDTPGAGFHVFPNDPRLVRRDPATVPGFNHHLHAYSSLFQARHDMQPYEKFYAGSTLVEDPDVQLNGSGPFQTYNGTQAYNYDDGKQNPPKPAYMLRYKPTATGWQVVVVGGMNQNWNEQRTDVLRVPGNGLNGNVFRVTLRGPSAHVFSFTVAKTDQKQVYQSSGSATGGRTAAIPDVPGYAGQVIGMPER</sequence>
<dbReference type="EMBL" id="CP014263">
    <property type="protein sequence ID" value="AQG79072.1"/>
    <property type="molecule type" value="Genomic_DNA"/>
</dbReference>
<keyword evidence="2" id="KW-0732">Signal</keyword>
<dbReference type="AlphaFoldDB" id="A0A1P9WUM5"/>
<feature type="signal peptide" evidence="2">
    <location>
        <begin position="1"/>
        <end position="21"/>
    </location>
</feature>
<protein>
    <submittedName>
        <fullName evidence="3">Uncharacterized protein</fullName>
    </submittedName>
</protein>
<evidence type="ECO:0000256" key="1">
    <source>
        <dbReference type="SAM" id="MobiDB-lite"/>
    </source>
</evidence>
<dbReference type="KEGG" id="smon:AWR27_06875"/>
<proteinExistence type="predicted"/>
<name>A0A1P9WUM5_9BACT</name>
<gene>
    <name evidence="3" type="ORF">AWR27_06875</name>
</gene>
<accession>A0A1P9WUM5</accession>
<dbReference type="Proteomes" id="UP000187941">
    <property type="component" value="Chromosome"/>
</dbReference>